<gene>
    <name evidence="1" type="ORF">D3878_16480</name>
</gene>
<dbReference type="AlphaFoldDB" id="A0A3A3G7T1"/>
<dbReference type="OrthoDB" id="5786382at2"/>
<sequence>MGASIAPDSLDQYRGGSVMKSEAVSHGLLQDATAKNVSTGNNSIADGAFAHSIGLPIVIQNSGANVLIQNSTIVNVQFQ</sequence>
<protein>
    <submittedName>
        <fullName evidence="1">Uncharacterized protein</fullName>
    </submittedName>
</protein>
<evidence type="ECO:0000313" key="1">
    <source>
        <dbReference type="EMBL" id="RJG04478.1"/>
    </source>
</evidence>
<dbReference type="Proteomes" id="UP000266327">
    <property type="component" value="Unassembled WGS sequence"/>
</dbReference>
<dbReference type="EMBL" id="QYUQ01000002">
    <property type="protein sequence ID" value="RJG04478.1"/>
    <property type="molecule type" value="Genomic_DNA"/>
</dbReference>
<accession>A0A3A3G7T1</accession>
<proteinExistence type="predicted"/>
<evidence type="ECO:0000313" key="2">
    <source>
        <dbReference type="Proteomes" id="UP000266327"/>
    </source>
</evidence>
<keyword evidence="2" id="KW-1185">Reference proteome</keyword>
<comment type="caution">
    <text evidence="1">The sequence shown here is derived from an EMBL/GenBank/DDBJ whole genome shotgun (WGS) entry which is preliminary data.</text>
</comment>
<organism evidence="1 2">
    <name type="scientific">Noviherbaspirillum sedimenti</name>
    <dbReference type="NCBI Taxonomy" id="2320865"/>
    <lineage>
        <taxon>Bacteria</taxon>
        <taxon>Pseudomonadati</taxon>
        <taxon>Pseudomonadota</taxon>
        <taxon>Betaproteobacteria</taxon>
        <taxon>Burkholderiales</taxon>
        <taxon>Oxalobacteraceae</taxon>
        <taxon>Noviherbaspirillum</taxon>
    </lineage>
</organism>
<name>A0A3A3G7T1_9BURK</name>
<reference evidence="2" key="1">
    <citation type="submission" date="2018-09" db="EMBL/GenBank/DDBJ databases">
        <authorList>
            <person name="Zhu H."/>
        </authorList>
    </citation>
    <scope>NUCLEOTIDE SEQUENCE [LARGE SCALE GENOMIC DNA]</scope>
    <source>
        <strain evidence="2">K1S02-23</strain>
    </source>
</reference>